<reference evidence="1" key="1">
    <citation type="submission" date="2013-11" db="EMBL/GenBank/DDBJ databases">
        <title>The Genome Sequence of Phytophthora parasitica CJ02B3.</title>
        <authorList>
            <consortium name="The Broad Institute Genomics Platform"/>
            <person name="Russ C."/>
            <person name="Tyler B."/>
            <person name="Panabieres F."/>
            <person name="Shan W."/>
            <person name="Tripathy S."/>
            <person name="Grunwald N."/>
            <person name="Machado M."/>
            <person name="Johnson C.S."/>
            <person name="Arredondo F."/>
            <person name="Hong C."/>
            <person name="Coffey M."/>
            <person name="Young S.K."/>
            <person name="Zeng Q."/>
            <person name="Gargeya S."/>
            <person name="Fitzgerald M."/>
            <person name="Abouelleil A."/>
            <person name="Alvarado L."/>
            <person name="Chapman S.B."/>
            <person name="Gainer-Dewar J."/>
            <person name="Goldberg J."/>
            <person name="Griggs A."/>
            <person name="Gujja S."/>
            <person name="Hansen M."/>
            <person name="Howarth C."/>
            <person name="Imamovic A."/>
            <person name="Ireland A."/>
            <person name="Larimer J."/>
            <person name="McCowan C."/>
            <person name="Murphy C."/>
            <person name="Pearson M."/>
            <person name="Poon T.W."/>
            <person name="Priest M."/>
            <person name="Roberts A."/>
            <person name="Saif S."/>
            <person name="Shea T."/>
            <person name="Sykes S."/>
            <person name="Wortman J."/>
            <person name="Nusbaum C."/>
            <person name="Birren B."/>
        </authorList>
    </citation>
    <scope>NUCLEOTIDE SEQUENCE [LARGE SCALE GENOMIC DNA]</scope>
    <source>
        <strain evidence="1">CJ02B3</strain>
    </source>
</reference>
<sequence>MRGSRRAGGEVREAASSDRFITGGKTTEWMVRGRVQLSGLRPCRTVCHGWQWQHAICCGTQTVRVLVAFCLEAYIQ</sequence>
<protein>
    <submittedName>
        <fullName evidence="1">Uncharacterized protein</fullName>
    </submittedName>
</protein>
<dbReference type="EMBL" id="KI685002">
    <property type="protein sequence ID" value="ETK93104.1"/>
    <property type="molecule type" value="Genomic_DNA"/>
</dbReference>
<organism evidence="1">
    <name type="scientific">Phytophthora nicotianae</name>
    <name type="common">Potato buckeye rot agent</name>
    <name type="synonym">Phytophthora parasitica</name>
    <dbReference type="NCBI Taxonomy" id="4792"/>
    <lineage>
        <taxon>Eukaryota</taxon>
        <taxon>Sar</taxon>
        <taxon>Stramenopiles</taxon>
        <taxon>Oomycota</taxon>
        <taxon>Peronosporomycetes</taxon>
        <taxon>Peronosporales</taxon>
        <taxon>Peronosporaceae</taxon>
        <taxon>Phytophthora</taxon>
    </lineage>
</organism>
<evidence type="ECO:0000313" key="1">
    <source>
        <dbReference type="EMBL" id="ETK93104.1"/>
    </source>
</evidence>
<gene>
    <name evidence="1" type="ORF">L915_03654</name>
</gene>
<dbReference type="Proteomes" id="UP000053236">
    <property type="component" value="Unassembled WGS sequence"/>
</dbReference>
<dbReference type="AlphaFoldDB" id="W2HD70"/>
<name>W2HD70_PHYNI</name>
<proteinExistence type="predicted"/>
<accession>W2HD70</accession>